<proteinExistence type="predicted"/>
<dbReference type="KEGG" id="spu:105439976"/>
<keyword evidence="1" id="KW-1015">Disulfide bond</keyword>
<feature type="repeat" description="TNFR-Cys" evidence="1">
    <location>
        <begin position="84"/>
        <end position="126"/>
    </location>
</feature>
<organism evidence="5 6">
    <name type="scientific">Strongylocentrotus purpuratus</name>
    <name type="common">Purple sea urchin</name>
    <dbReference type="NCBI Taxonomy" id="7668"/>
    <lineage>
        <taxon>Eukaryota</taxon>
        <taxon>Metazoa</taxon>
        <taxon>Echinodermata</taxon>
        <taxon>Eleutherozoa</taxon>
        <taxon>Echinozoa</taxon>
        <taxon>Echinoidea</taxon>
        <taxon>Euechinoidea</taxon>
        <taxon>Echinacea</taxon>
        <taxon>Camarodonta</taxon>
        <taxon>Echinidea</taxon>
        <taxon>Strongylocentrotidae</taxon>
        <taxon>Strongylocentrotus</taxon>
    </lineage>
</organism>
<dbReference type="InParanoid" id="A0A7M7HE95"/>
<evidence type="ECO:0000313" key="6">
    <source>
        <dbReference type="Proteomes" id="UP000007110"/>
    </source>
</evidence>
<evidence type="ECO:0000256" key="3">
    <source>
        <dbReference type="SAM" id="SignalP"/>
    </source>
</evidence>
<feature type="disulfide bond" evidence="1">
    <location>
        <begin position="85"/>
        <end position="100"/>
    </location>
</feature>
<feature type="domain" description="TNFR-Cys" evidence="4">
    <location>
        <begin position="84"/>
        <end position="126"/>
    </location>
</feature>
<protein>
    <recommendedName>
        <fullName evidence="4">TNFR-Cys domain-containing protein</fullName>
    </recommendedName>
</protein>
<keyword evidence="6" id="KW-1185">Reference proteome</keyword>
<evidence type="ECO:0000256" key="1">
    <source>
        <dbReference type="PROSITE-ProRule" id="PRU00206"/>
    </source>
</evidence>
<reference evidence="6" key="1">
    <citation type="submission" date="2015-02" db="EMBL/GenBank/DDBJ databases">
        <title>Genome sequencing for Strongylocentrotus purpuratus.</title>
        <authorList>
            <person name="Murali S."/>
            <person name="Liu Y."/>
            <person name="Vee V."/>
            <person name="English A."/>
            <person name="Wang M."/>
            <person name="Skinner E."/>
            <person name="Han Y."/>
            <person name="Muzny D.M."/>
            <person name="Worley K.C."/>
            <person name="Gibbs R.A."/>
        </authorList>
    </citation>
    <scope>NUCLEOTIDE SEQUENCE</scope>
</reference>
<name>A0A7M7HE95_STRPU</name>
<dbReference type="PROSITE" id="PS00652">
    <property type="entry name" value="TNFR_NGFR_1"/>
    <property type="match status" value="1"/>
</dbReference>
<feature type="signal peptide" evidence="3">
    <location>
        <begin position="1"/>
        <end position="27"/>
    </location>
</feature>
<reference evidence="5" key="2">
    <citation type="submission" date="2021-01" db="UniProtKB">
        <authorList>
            <consortium name="EnsemblMetazoa"/>
        </authorList>
    </citation>
    <scope>IDENTIFICATION</scope>
</reference>
<dbReference type="InterPro" id="IPR001368">
    <property type="entry name" value="TNFR/NGFR_Cys_rich_reg"/>
</dbReference>
<accession>A0A7M7HE95</accession>
<dbReference type="PROSITE" id="PS50050">
    <property type="entry name" value="TNFR_NGFR_2"/>
    <property type="match status" value="1"/>
</dbReference>
<feature type="chain" id="PRO_5029676990" description="TNFR-Cys domain-containing protein" evidence="3">
    <location>
        <begin position="28"/>
        <end position="262"/>
    </location>
</feature>
<keyword evidence="2" id="KW-0812">Transmembrane</keyword>
<keyword evidence="3" id="KW-0732">Signal</keyword>
<dbReference type="EnsemblMetazoa" id="XM_011669553">
    <property type="protein sequence ID" value="XP_011667855"/>
    <property type="gene ID" value="LOC105439976"/>
</dbReference>
<sequence>MALFDRNIVRGVALVIALKGLFISCMALTDSSIACNSDPEACRYDCPADVIQNHNCTTEKDVHDPIEGKCCPAFFKTENNRCQKCSDRMFMPDVSNCCECILCAECDDIKNNTIVTRCSHTSNTVCTIQDDPPSHAPTECPWIESTSTPTTQVLTTHGPTTATEEVTVDTRSDPQGSKSERIYEGGFYTFMVLFILLGGFVVLICCCLCYAYPSDQPDGRDKTWKEVASIVAVRIQKTLCGRCQRGGRTRDSNGSGEQDPMN</sequence>
<keyword evidence="2" id="KW-1133">Transmembrane helix</keyword>
<evidence type="ECO:0000313" key="5">
    <source>
        <dbReference type="EnsemblMetazoa" id="XP_011667855"/>
    </source>
</evidence>
<dbReference type="Proteomes" id="UP000007110">
    <property type="component" value="Unassembled WGS sequence"/>
</dbReference>
<evidence type="ECO:0000259" key="4">
    <source>
        <dbReference type="PROSITE" id="PS50050"/>
    </source>
</evidence>
<keyword evidence="2" id="KW-0472">Membrane</keyword>
<comment type="caution">
    <text evidence="1">Lacks conserved residue(s) required for the propagation of feature annotation.</text>
</comment>
<dbReference type="AlphaFoldDB" id="A0A7M7HE95"/>
<dbReference type="GeneID" id="105439976"/>
<dbReference type="RefSeq" id="XP_011667855.2">
    <property type="nucleotide sequence ID" value="XM_011669553.2"/>
</dbReference>
<feature type="transmembrane region" description="Helical" evidence="2">
    <location>
        <begin position="187"/>
        <end position="212"/>
    </location>
</feature>
<evidence type="ECO:0000256" key="2">
    <source>
        <dbReference type="SAM" id="Phobius"/>
    </source>
</evidence>